<dbReference type="Proteomes" id="UP000178873">
    <property type="component" value="Unassembled WGS sequence"/>
</dbReference>
<evidence type="ECO:0000259" key="1">
    <source>
        <dbReference type="Pfam" id="PF13354"/>
    </source>
</evidence>
<proteinExistence type="predicted"/>
<dbReference type="STRING" id="1802301.A2664_00065"/>
<comment type="caution">
    <text evidence="2">The sequence shown here is derived from an EMBL/GenBank/DDBJ whole genome shotgun (WGS) entry which is preliminary data.</text>
</comment>
<dbReference type="EMBL" id="MHRF01000012">
    <property type="protein sequence ID" value="OHA17845.1"/>
    <property type="molecule type" value="Genomic_DNA"/>
</dbReference>
<dbReference type="InterPro" id="IPR045155">
    <property type="entry name" value="Beta-lactam_cat"/>
</dbReference>
<dbReference type="PANTHER" id="PTHR35333">
    <property type="entry name" value="BETA-LACTAMASE"/>
    <property type="match status" value="1"/>
</dbReference>
<name>A0A1G2M1T6_9BACT</name>
<dbReference type="Pfam" id="PF13354">
    <property type="entry name" value="Beta-lactamase2"/>
    <property type="match status" value="1"/>
</dbReference>
<dbReference type="SUPFAM" id="SSF56601">
    <property type="entry name" value="beta-lactamase/transpeptidase-like"/>
    <property type="match status" value="1"/>
</dbReference>
<accession>A0A1G2M1T6</accession>
<dbReference type="Gene3D" id="3.40.710.10">
    <property type="entry name" value="DD-peptidase/beta-lactamase superfamily"/>
    <property type="match status" value="1"/>
</dbReference>
<evidence type="ECO:0000313" key="3">
    <source>
        <dbReference type="Proteomes" id="UP000178873"/>
    </source>
</evidence>
<dbReference type="AlphaFoldDB" id="A0A1G2M1T6"/>
<sequence length="335" mass="37692">MPMLFKQKISTRGMTPLSLCCAAGFLFGIGFVAGVYFFPQSPRNEISEVHETNSSSSFINPLLACDQFSSVSNRQLNSIKAGVSKYLSSAQKENNIQMASVYFRDLNNGPWFGIDEKETFIPGSLLKVPFLISLFKLAEQDTAFLKKGILYEGGRADYAQQYPPSVKIEEGKEYTIGELIERMIKYSDNDATLLLSQMISTDQIRASYIELGIDSPEDSNYVITVRTYASFFRILFNATYLNQEMSARALSLLSQSEFKDGLRAGVPKEIVISHKFGERWTNGNEPSQLHDCGIVYYPNHPYLLCVMVRGKSFDQMSTFIKDVSKIVYTEVDKGL</sequence>
<dbReference type="GO" id="GO:0046677">
    <property type="term" value="P:response to antibiotic"/>
    <property type="evidence" value="ECO:0007669"/>
    <property type="project" value="InterPro"/>
</dbReference>
<evidence type="ECO:0000313" key="2">
    <source>
        <dbReference type="EMBL" id="OHA17845.1"/>
    </source>
</evidence>
<dbReference type="GO" id="GO:0008800">
    <property type="term" value="F:beta-lactamase activity"/>
    <property type="evidence" value="ECO:0007669"/>
    <property type="project" value="InterPro"/>
</dbReference>
<dbReference type="InterPro" id="IPR000871">
    <property type="entry name" value="Beta-lactam_class-A"/>
</dbReference>
<organism evidence="2 3">
    <name type="scientific">Candidatus Taylorbacteria bacterium RIFCSPHIGHO2_01_FULL_46_22b</name>
    <dbReference type="NCBI Taxonomy" id="1802301"/>
    <lineage>
        <taxon>Bacteria</taxon>
        <taxon>Candidatus Tayloriibacteriota</taxon>
    </lineage>
</organism>
<dbReference type="PANTHER" id="PTHR35333:SF3">
    <property type="entry name" value="BETA-LACTAMASE-TYPE TRANSPEPTIDASE FOLD CONTAINING PROTEIN"/>
    <property type="match status" value="1"/>
</dbReference>
<reference evidence="2 3" key="1">
    <citation type="journal article" date="2016" name="Nat. Commun.">
        <title>Thousands of microbial genomes shed light on interconnected biogeochemical processes in an aquifer system.</title>
        <authorList>
            <person name="Anantharaman K."/>
            <person name="Brown C.T."/>
            <person name="Hug L.A."/>
            <person name="Sharon I."/>
            <person name="Castelle C.J."/>
            <person name="Probst A.J."/>
            <person name="Thomas B.C."/>
            <person name="Singh A."/>
            <person name="Wilkins M.J."/>
            <person name="Karaoz U."/>
            <person name="Brodie E.L."/>
            <person name="Williams K.H."/>
            <person name="Hubbard S.S."/>
            <person name="Banfield J.F."/>
        </authorList>
    </citation>
    <scope>NUCLEOTIDE SEQUENCE [LARGE SCALE GENOMIC DNA]</scope>
</reference>
<dbReference type="InterPro" id="IPR012338">
    <property type="entry name" value="Beta-lactam/transpept-like"/>
</dbReference>
<feature type="domain" description="Beta-lactamase class A catalytic" evidence="1">
    <location>
        <begin position="100"/>
        <end position="308"/>
    </location>
</feature>
<gene>
    <name evidence="2" type="ORF">A2664_00065</name>
</gene>
<protein>
    <recommendedName>
        <fullName evidence="1">Beta-lactamase class A catalytic domain-containing protein</fullName>
    </recommendedName>
</protein>
<dbReference type="GO" id="GO:0030655">
    <property type="term" value="P:beta-lactam antibiotic catabolic process"/>
    <property type="evidence" value="ECO:0007669"/>
    <property type="project" value="InterPro"/>
</dbReference>